<name>A0A9W8U7B9_9HYPO</name>
<accession>A0A9W8U7B9</accession>
<feature type="domain" description="Fungal STAND N-terminal Goodbye" evidence="3">
    <location>
        <begin position="39"/>
        <end position="145"/>
    </location>
</feature>
<evidence type="ECO:0000259" key="3">
    <source>
        <dbReference type="Pfam" id="PF17109"/>
    </source>
</evidence>
<protein>
    <recommendedName>
        <fullName evidence="7">Fungal STAND N-terminal Goodbye domain-containing protein</fullName>
    </recommendedName>
</protein>
<dbReference type="EMBL" id="JAPDHF010000016">
    <property type="protein sequence ID" value="KAJ4008012.1"/>
    <property type="molecule type" value="Genomic_DNA"/>
</dbReference>
<proteinExistence type="predicted"/>
<dbReference type="OrthoDB" id="2913095at2759"/>
<evidence type="ECO:0000256" key="2">
    <source>
        <dbReference type="SAM" id="MobiDB-lite"/>
    </source>
</evidence>
<dbReference type="InterPro" id="IPR031350">
    <property type="entry name" value="Goodbye_dom"/>
</dbReference>
<dbReference type="InterPro" id="IPR056884">
    <property type="entry name" value="NPHP3-like_N"/>
</dbReference>
<dbReference type="PANTHER" id="PTHR10039">
    <property type="entry name" value="AMELOGENIN"/>
    <property type="match status" value="1"/>
</dbReference>
<keyword evidence="6" id="KW-1185">Reference proteome</keyword>
<evidence type="ECO:0000259" key="4">
    <source>
        <dbReference type="Pfam" id="PF24883"/>
    </source>
</evidence>
<dbReference type="PANTHER" id="PTHR10039:SF17">
    <property type="entry name" value="FUNGAL STAND N-TERMINAL GOODBYE DOMAIN-CONTAINING PROTEIN-RELATED"/>
    <property type="match status" value="1"/>
</dbReference>
<feature type="domain" description="Nephrocystin 3-like N-terminal" evidence="4">
    <location>
        <begin position="296"/>
        <end position="463"/>
    </location>
</feature>
<dbReference type="Proteomes" id="UP001152130">
    <property type="component" value="Unassembled WGS sequence"/>
</dbReference>
<comment type="caution">
    <text evidence="5">The sequence shown here is derived from an EMBL/GenBank/DDBJ whole genome shotgun (WGS) entry which is preliminary data.</text>
</comment>
<dbReference type="Pfam" id="PF17109">
    <property type="entry name" value="Goodbye"/>
    <property type="match status" value="1"/>
</dbReference>
<feature type="region of interest" description="Disordered" evidence="2">
    <location>
        <begin position="904"/>
        <end position="930"/>
    </location>
</feature>
<dbReference type="Pfam" id="PF24883">
    <property type="entry name" value="NPHP3_N"/>
    <property type="match status" value="1"/>
</dbReference>
<feature type="compositionally biased region" description="Basic and acidic residues" evidence="2">
    <location>
        <begin position="916"/>
        <end position="930"/>
    </location>
</feature>
<evidence type="ECO:0008006" key="7">
    <source>
        <dbReference type="Google" id="ProtNLM"/>
    </source>
</evidence>
<reference evidence="5" key="1">
    <citation type="submission" date="2022-10" db="EMBL/GenBank/DDBJ databases">
        <title>Fusarium specimens isolated from Avocado Roots.</title>
        <authorList>
            <person name="Stajich J."/>
            <person name="Roper C."/>
            <person name="Heimlech-Rivalta G."/>
        </authorList>
    </citation>
    <scope>NUCLEOTIDE SEQUENCE</scope>
    <source>
        <strain evidence="5">CF00143</strain>
    </source>
</reference>
<evidence type="ECO:0000256" key="1">
    <source>
        <dbReference type="ARBA" id="ARBA00022737"/>
    </source>
</evidence>
<organism evidence="5 6">
    <name type="scientific">Fusarium irregulare</name>
    <dbReference type="NCBI Taxonomy" id="2494466"/>
    <lineage>
        <taxon>Eukaryota</taxon>
        <taxon>Fungi</taxon>
        <taxon>Dikarya</taxon>
        <taxon>Ascomycota</taxon>
        <taxon>Pezizomycotina</taxon>
        <taxon>Sordariomycetes</taxon>
        <taxon>Hypocreomycetidae</taxon>
        <taxon>Hypocreales</taxon>
        <taxon>Nectriaceae</taxon>
        <taxon>Fusarium</taxon>
        <taxon>Fusarium incarnatum-equiseti species complex</taxon>
    </lineage>
</organism>
<sequence length="1467" mass="165548">MAVSASTQDGRDLANGTHIDEEITQIWKDVEARVVQMAGGDPSKIKQGLDMDGVLQHLDEAQSMDRKASEKYSTVKNVFSRTLQCIQTVGGIVADGASNVFAPAGQCYNALTFVIQAWNGYEGIFESLAGLLEKCIEFLQRLEYYKQSGMDSKLTKVACQHLQIFVKICDRTLGLRSKRSKFAAFMKQMFLNDDGMQSLLSEMQNLVDKERGLVSAQTLKSSNEAAANSRDGLLLTRNVHTSLVDDRNRKQHEAELQKRRQTVISALDLGDTVCKPDAQDPWEKAWKRHKENRFEGSGEWLTQDPRFASWVSGLRAQDRILALEGEEGAGKTLLAANVVLHLRKMRGTVSKVVVAHNFIDKDSKSMTTEDDAREISKNVMAQIALSHEPITKSVAGICERVGVFDSPLEIWTALLLENQDLLSMDLALFIVLDGLGANAEVLIKFLQSFSGNSLIRRTHILLTGNKQMFESIEKAGGVKMEKIVLGEANINDLRIYINKRMDSMEILKDTSRPGVSDLRTKIVKELPLSTEGDYYKIGRVLDNISLATEAEEITSLLEAAGDIRPDQIQSDIQKLNQNRSAKEINEINEIILWINAGNVWFTPLQMESALGLMAGQHGSTSLMSLEAKIASKYNIFSTEWGYVDFRVDSIEPMIPVKKQHVPDDQSSSGFKEIQPAEVNIIKHYLSTVCPPDLYTKFGFDKFFECKMTRKGSYICKDPDNAEATMLLRCIACLTNERNYKTEPLLYYASTNLHRHLDEADLSLTDRSIKSEAGIALVKLFSEEHALDSMFQLHLPCEDATDTTFSGDGLPETWETWILSDTGVGSILKWLKDSAVTELVKDDELVKAFGTGDNLQLALLCSAARRAAEDLFVKDTSPRVTIRAYIFLSALLRKTRATVEKDLAAGDKSDNSGSVKDAQKSDENKNSSEIDRICAPTLEDVQAVEDWAYTRLDISEKDSTWEAQAALLLSYMIGKNIPKSLGLDRAQKAFDMNPENWVAAYALSRVQDSEAESLESLQKVFDKLINDSEWQRVPGHKGILAGIIYELGDKYWANAEKRDHASAIYFRIFDLDRLIDLFSGFEDVLIKYAEASRWDLMVSFFERLLDEPDDGPNTAGDFVLLKLFNESFHTLFVNMIRESERFDLLDIMFNRAISKATSKPTFEGLKPHLQFQYGKTLFQIPGHEKAGMVVWDRYLEEASDDTRGSAIDQIVKYTVPAWLELAMAEDINSAPAKELFEKIEAQYEVFKTFGTHDFDSTLGFAQYFRYRGQETKAKLILKPQVTEALEMLSDDDTGNDHWSLWSLNQVFSVMRDHVNITTCLDVKRRTDVHVAREEYEADMTKYREEVRQKELAESHGETFECTFESEPEEPDGMMLDCDGCDTSWDFASELWTCLSDSGRVQFDDACYKKLQDGTLSTKVCNKNHEHYWLGKRNVEEVDAVPRDSVMVGERVITFEAWKEEIRAQYVSI</sequence>
<gene>
    <name evidence="5" type="ORF">NW766_009827</name>
</gene>
<keyword evidence="1" id="KW-0677">Repeat</keyword>
<evidence type="ECO:0000313" key="5">
    <source>
        <dbReference type="EMBL" id="KAJ4008012.1"/>
    </source>
</evidence>
<evidence type="ECO:0000313" key="6">
    <source>
        <dbReference type="Proteomes" id="UP001152130"/>
    </source>
</evidence>